<accession>A0A914MH94</accession>
<name>A0A914MH94_MELIC</name>
<organism evidence="1 2">
    <name type="scientific">Meloidogyne incognita</name>
    <name type="common">Southern root-knot nematode worm</name>
    <name type="synonym">Oxyuris incognita</name>
    <dbReference type="NCBI Taxonomy" id="6306"/>
    <lineage>
        <taxon>Eukaryota</taxon>
        <taxon>Metazoa</taxon>
        <taxon>Ecdysozoa</taxon>
        <taxon>Nematoda</taxon>
        <taxon>Chromadorea</taxon>
        <taxon>Rhabditida</taxon>
        <taxon>Tylenchina</taxon>
        <taxon>Tylenchomorpha</taxon>
        <taxon>Tylenchoidea</taxon>
        <taxon>Meloidogynidae</taxon>
        <taxon>Meloidogyninae</taxon>
        <taxon>Meloidogyne</taxon>
        <taxon>Meloidogyne incognita group</taxon>
    </lineage>
</organism>
<sequence length="93" mass="10787">MINGYGNDLKCLSYREGNIFIQEKMNFFEDDEIIGPVIVEPVFGAVMDWLESTSDLLRFLLNVIIIKRLKKLHILQCTTTLLGFREFTAQLNM</sequence>
<dbReference type="WBParaSite" id="Minc3s01885g26960">
    <property type="protein sequence ID" value="Minc3s01885g26960"/>
    <property type="gene ID" value="Minc3s01885g26960"/>
</dbReference>
<protein>
    <submittedName>
        <fullName evidence="2">Uncharacterized protein</fullName>
    </submittedName>
</protein>
<keyword evidence="1" id="KW-1185">Reference proteome</keyword>
<proteinExistence type="predicted"/>
<dbReference type="Proteomes" id="UP000887563">
    <property type="component" value="Unplaced"/>
</dbReference>
<evidence type="ECO:0000313" key="2">
    <source>
        <dbReference type="WBParaSite" id="Minc3s01885g26960"/>
    </source>
</evidence>
<evidence type="ECO:0000313" key="1">
    <source>
        <dbReference type="Proteomes" id="UP000887563"/>
    </source>
</evidence>
<dbReference type="AlphaFoldDB" id="A0A914MH94"/>
<reference evidence="2" key="1">
    <citation type="submission" date="2022-11" db="UniProtKB">
        <authorList>
            <consortium name="WormBaseParasite"/>
        </authorList>
    </citation>
    <scope>IDENTIFICATION</scope>
</reference>